<feature type="signal peptide" evidence="1">
    <location>
        <begin position="1"/>
        <end position="25"/>
    </location>
</feature>
<evidence type="ECO:0000313" key="2">
    <source>
        <dbReference type="EMBL" id="RDW67099.1"/>
    </source>
</evidence>
<evidence type="ECO:0008006" key="4">
    <source>
        <dbReference type="Google" id="ProtNLM"/>
    </source>
</evidence>
<keyword evidence="1" id="KW-0732">Signal</keyword>
<feature type="chain" id="PRO_5017782772" description="ER membrane protein complex subunit 10" evidence="1">
    <location>
        <begin position="26"/>
        <end position="198"/>
    </location>
</feature>
<comment type="caution">
    <text evidence="2">The sequence shown here is derived from an EMBL/GenBank/DDBJ whole genome shotgun (WGS) entry which is preliminary data.</text>
</comment>
<dbReference type="Proteomes" id="UP000256690">
    <property type="component" value="Unassembled WGS sequence"/>
</dbReference>
<keyword evidence="3" id="KW-1185">Reference proteome</keyword>
<protein>
    <recommendedName>
        <fullName evidence="4">ER membrane protein complex subunit 10</fullName>
    </recommendedName>
</protein>
<organism evidence="2 3">
    <name type="scientific">Aspergillus mulundensis</name>
    <dbReference type="NCBI Taxonomy" id="1810919"/>
    <lineage>
        <taxon>Eukaryota</taxon>
        <taxon>Fungi</taxon>
        <taxon>Dikarya</taxon>
        <taxon>Ascomycota</taxon>
        <taxon>Pezizomycotina</taxon>
        <taxon>Eurotiomycetes</taxon>
        <taxon>Eurotiomycetidae</taxon>
        <taxon>Eurotiales</taxon>
        <taxon>Aspergillaceae</taxon>
        <taxon>Aspergillus</taxon>
        <taxon>Aspergillus subgen. Nidulantes</taxon>
    </lineage>
</organism>
<dbReference type="RefSeq" id="XP_026600067.1">
    <property type="nucleotide sequence ID" value="XM_026750981.1"/>
</dbReference>
<evidence type="ECO:0000313" key="3">
    <source>
        <dbReference type="Proteomes" id="UP000256690"/>
    </source>
</evidence>
<gene>
    <name evidence="2" type="ORF">DSM5745_08965</name>
</gene>
<dbReference type="EMBL" id="PVWQ01000012">
    <property type="protein sequence ID" value="RDW67099.1"/>
    <property type="molecule type" value="Genomic_DNA"/>
</dbReference>
<dbReference type="PANTHER" id="PTHR39219:SF1">
    <property type="entry name" value="ER MEMBRANE PROTEIN COMPLEX SUBUNIT 10"/>
    <property type="match status" value="1"/>
</dbReference>
<dbReference type="AlphaFoldDB" id="A0A3D8QZ91"/>
<reference evidence="2 3" key="1">
    <citation type="journal article" date="2018" name="IMA Fungus">
        <title>IMA Genome-F 9: Draft genome sequence of Annulohypoxylon stygium, Aspergillus mulundensis, Berkeleyomyces basicola (syn. Thielaviopsis basicola), Ceratocystis smalleyi, two Cercospora beticola strains, Coleophoma cylindrospora, Fusarium fracticaudum, Phialophora cf. hyalina, and Morchella septimelata.</title>
        <authorList>
            <person name="Wingfield B.D."/>
            <person name="Bills G.F."/>
            <person name="Dong Y."/>
            <person name="Huang W."/>
            <person name="Nel W.J."/>
            <person name="Swalarsk-Parry B.S."/>
            <person name="Vaghefi N."/>
            <person name="Wilken P.M."/>
            <person name="An Z."/>
            <person name="de Beer Z.W."/>
            <person name="De Vos L."/>
            <person name="Chen L."/>
            <person name="Duong T.A."/>
            <person name="Gao Y."/>
            <person name="Hammerbacher A."/>
            <person name="Kikkert J.R."/>
            <person name="Li Y."/>
            <person name="Li H."/>
            <person name="Li K."/>
            <person name="Li Q."/>
            <person name="Liu X."/>
            <person name="Ma X."/>
            <person name="Naidoo K."/>
            <person name="Pethybridge S.J."/>
            <person name="Sun J."/>
            <person name="Steenkamp E.T."/>
            <person name="van der Nest M.A."/>
            <person name="van Wyk S."/>
            <person name="Wingfield M.J."/>
            <person name="Xiong C."/>
            <person name="Yue Q."/>
            <person name="Zhang X."/>
        </authorList>
    </citation>
    <scope>NUCLEOTIDE SEQUENCE [LARGE SCALE GENOMIC DNA]</scope>
    <source>
        <strain evidence="2 3">DSM 5745</strain>
    </source>
</reference>
<dbReference type="OrthoDB" id="1894652at2759"/>
<evidence type="ECO:0000256" key="1">
    <source>
        <dbReference type="SAM" id="SignalP"/>
    </source>
</evidence>
<sequence>MGSLQSFKLLYISIFLLFFLSPVLSSYSPQLEILYWHLDQAEPLVLAHVSYDTATLKSDLIDYSPPPTELSQGIARVGFYAATSTNSRQWVGTLVSPSALTGLVASQKPILRLHVSPSNEIYHVSLDSTSVSTSSLHSILVELVADELGPSPHLNRPIVVGRDGKNSEEQPEKTMFQKYWWVFLIVTFLAMSGGGERQ</sequence>
<dbReference type="GeneID" id="38119335"/>
<accession>A0A3D8QZ91</accession>
<proteinExistence type="predicted"/>
<dbReference type="PANTHER" id="PTHR39219">
    <property type="entry name" value="ER MEMBRANE PROTEIN COMPLEX SUBUNIT 10"/>
    <property type="match status" value="1"/>
</dbReference>
<name>A0A3D8QZ91_9EURO</name>